<gene>
    <name evidence="3" type="ORF">ABCQ75_12940</name>
</gene>
<dbReference type="Pfam" id="PF10592">
    <property type="entry name" value="AIPR"/>
    <property type="match status" value="1"/>
</dbReference>
<dbReference type="InterPro" id="IPR018891">
    <property type="entry name" value="AIPR_C"/>
</dbReference>
<dbReference type="EMBL" id="JBDFRB010000013">
    <property type="protein sequence ID" value="MEN2745434.1"/>
    <property type="molecule type" value="Genomic_DNA"/>
</dbReference>
<evidence type="ECO:0000259" key="2">
    <source>
        <dbReference type="Pfam" id="PF22879"/>
    </source>
</evidence>
<feature type="domain" description="Abortive phage infection protein C-terminal" evidence="1">
    <location>
        <begin position="241"/>
        <end position="561"/>
    </location>
</feature>
<feature type="domain" description="Abortive infection phage resistance protein N-terminal" evidence="2">
    <location>
        <begin position="29"/>
        <end position="180"/>
    </location>
</feature>
<dbReference type="Proteomes" id="UP001422074">
    <property type="component" value="Unassembled WGS sequence"/>
</dbReference>
<reference evidence="3 4" key="1">
    <citation type="submission" date="2024-05" db="EMBL/GenBank/DDBJ databases">
        <title>Sinomonas sp. nov., isolated from a waste landfill.</title>
        <authorList>
            <person name="Zhao Y."/>
        </authorList>
    </citation>
    <scope>NUCLEOTIDE SEQUENCE [LARGE SCALE GENOMIC DNA]</scope>
    <source>
        <strain evidence="3 4">CCTCC AB2014300</strain>
    </source>
</reference>
<protein>
    <submittedName>
        <fullName evidence="3">AIPR family protein</fullName>
    </submittedName>
</protein>
<sequence length="689" mass="76307">MDVREFHQSLLAEVGLRADAEGDYMQSAFTRTVGERLAEAGEFESLEVLDFEGTGKRRRTLRVNGYDLDNQDASVALVVSLFNGGGYVESVGVPEIKAQLKSLQSYLEDAVDGSFLEGREHSDPAYQLASDLRDRGSVVSRYRLFFITDGRASDRLKELPSVSVGGVPVDFHIWDIERLLQLSLSSSDHEPLDIDITEWADKGIPALAVRHGASEDFSVYLACMPGSLVAGLYGRYGSRLLESNVRSYLSNRGKVNRGIKDTIIAKPSRFLAYNNGITATAASVETTPDGSIARIRDLQIVNGGQTTASLFFVGRDSRDANLDAAFVQMKLVVLDTTTDPELVPKISQYANSQNAVSASDFFSNHEFHQRIESLSRRVLVPAALGSTLNTKWYYERTKGQYENEKSLRAGSASARFEKEYPKRQRIDKPSLAKYTMAWEQQPHVVSLGAQKNFAAFANHVEKTWEKDPDSFNEAYFKEAIAKGILFEDIRSAVGKAEWYEKGYLANIVAYTVAKIANVVAQSARGRVLDFERIWREQKVQPSLLAFALDIAQEVQAVLTSDTRAVQNVTEWAKKPECWNRVRALRVEIPVTAAAGLADPVAVATAKRQAKDNQKIDNGIDKVVKVMDVPAAHWAELRDFGLANRLVAEKDLSILKLVTNGMGIPSDRQAARLCAIVEAANSRGFETFQL</sequence>
<dbReference type="InterPro" id="IPR055101">
    <property type="entry name" value="AIPR_N"/>
</dbReference>
<organism evidence="3 4">
    <name type="scientific">Sinomonas halotolerans</name>
    <dbReference type="NCBI Taxonomy" id="1644133"/>
    <lineage>
        <taxon>Bacteria</taxon>
        <taxon>Bacillati</taxon>
        <taxon>Actinomycetota</taxon>
        <taxon>Actinomycetes</taxon>
        <taxon>Micrococcales</taxon>
        <taxon>Micrococcaceae</taxon>
        <taxon>Sinomonas</taxon>
    </lineage>
</organism>
<accession>A0ABU9X1U7</accession>
<dbReference type="Pfam" id="PF22879">
    <property type="entry name" value="AIPR_N"/>
    <property type="match status" value="1"/>
</dbReference>
<comment type="caution">
    <text evidence="3">The sequence shown here is derived from an EMBL/GenBank/DDBJ whole genome shotgun (WGS) entry which is preliminary data.</text>
</comment>
<name>A0ABU9X1U7_9MICC</name>
<proteinExistence type="predicted"/>
<evidence type="ECO:0000259" key="1">
    <source>
        <dbReference type="Pfam" id="PF10592"/>
    </source>
</evidence>
<keyword evidence="4" id="KW-1185">Reference proteome</keyword>
<evidence type="ECO:0000313" key="3">
    <source>
        <dbReference type="EMBL" id="MEN2745434.1"/>
    </source>
</evidence>
<dbReference type="RefSeq" id="WP_345885801.1">
    <property type="nucleotide sequence ID" value="NZ_JBDFRB010000013.1"/>
</dbReference>
<evidence type="ECO:0000313" key="4">
    <source>
        <dbReference type="Proteomes" id="UP001422074"/>
    </source>
</evidence>